<feature type="disulfide bond" evidence="1">
    <location>
        <begin position="74"/>
        <end position="108"/>
    </location>
</feature>
<dbReference type="SMART" id="SM00254">
    <property type="entry name" value="ShKT"/>
    <property type="match status" value="1"/>
</dbReference>
<evidence type="ECO:0000313" key="4">
    <source>
        <dbReference type="Proteomes" id="UP000038045"/>
    </source>
</evidence>
<keyword evidence="2" id="KW-0732">Signal</keyword>
<dbReference type="Pfam" id="PF01549">
    <property type="entry name" value="ShK"/>
    <property type="match status" value="2"/>
</dbReference>
<evidence type="ECO:0000256" key="2">
    <source>
        <dbReference type="SAM" id="SignalP"/>
    </source>
</evidence>
<sequence>MNSILNLIIFLAFFSQQLLAVDTNTCTTMAKNGYCDNAYYSKIMCANCATQCNDATIGNSIACLVGSLTPDTSCTDLGSNCAALIGQCTNSVYMPLMLKNCQSTCNMCS</sequence>
<keyword evidence="1" id="KW-1015">Disulfide bond</keyword>
<proteinExistence type="predicted"/>
<dbReference type="Gene3D" id="1.10.10.1940">
    <property type="match status" value="1"/>
</dbReference>
<dbReference type="AlphaFoldDB" id="A0A0N4ZW16"/>
<feature type="signal peptide" evidence="2">
    <location>
        <begin position="1"/>
        <end position="20"/>
    </location>
</feature>
<dbReference type="InterPro" id="IPR003582">
    <property type="entry name" value="ShKT_dom"/>
</dbReference>
<dbReference type="WBParaSite" id="PTRK_0001279700.1">
    <property type="protein sequence ID" value="PTRK_0001279700.1"/>
    <property type="gene ID" value="PTRK_0001279700"/>
</dbReference>
<evidence type="ECO:0000256" key="1">
    <source>
        <dbReference type="PROSITE-ProRule" id="PRU01005"/>
    </source>
</evidence>
<feature type="chain" id="PRO_5005892282" evidence="2">
    <location>
        <begin position="21"/>
        <end position="109"/>
    </location>
</feature>
<dbReference type="STRING" id="131310.A0A0N4ZW16"/>
<feature type="domain" description="ShKT" evidence="3">
    <location>
        <begin position="74"/>
        <end position="108"/>
    </location>
</feature>
<evidence type="ECO:0000259" key="3">
    <source>
        <dbReference type="PROSITE" id="PS51670"/>
    </source>
</evidence>
<protein>
    <submittedName>
        <fullName evidence="5">ShKT domain-containing protein</fullName>
    </submittedName>
</protein>
<evidence type="ECO:0000313" key="5">
    <source>
        <dbReference type="WBParaSite" id="PTRK_0001279700.1"/>
    </source>
</evidence>
<comment type="caution">
    <text evidence="1">Lacks conserved residue(s) required for the propagation of feature annotation.</text>
</comment>
<keyword evidence="4" id="KW-1185">Reference proteome</keyword>
<dbReference type="Proteomes" id="UP000038045">
    <property type="component" value="Unplaced"/>
</dbReference>
<organism evidence="4 5">
    <name type="scientific">Parastrongyloides trichosuri</name>
    <name type="common">Possum-specific nematode worm</name>
    <dbReference type="NCBI Taxonomy" id="131310"/>
    <lineage>
        <taxon>Eukaryota</taxon>
        <taxon>Metazoa</taxon>
        <taxon>Ecdysozoa</taxon>
        <taxon>Nematoda</taxon>
        <taxon>Chromadorea</taxon>
        <taxon>Rhabditida</taxon>
        <taxon>Tylenchina</taxon>
        <taxon>Panagrolaimomorpha</taxon>
        <taxon>Strongyloidoidea</taxon>
        <taxon>Strongyloididae</taxon>
        <taxon>Parastrongyloides</taxon>
    </lineage>
</organism>
<name>A0A0N4ZW16_PARTI</name>
<dbReference type="PROSITE" id="PS51670">
    <property type="entry name" value="SHKT"/>
    <property type="match status" value="1"/>
</dbReference>
<reference evidence="5" key="1">
    <citation type="submission" date="2017-02" db="UniProtKB">
        <authorList>
            <consortium name="WormBaseParasite"/>
        </authorList>
    </citation>
    <scope>IDENTIFICATION</scope>
</reference>
<accession>A0A0N4ZW16</accession>